<dbReference type="Proteomes" id="UP000822476">
    <property type="component" value="Unassembled WGS sequence"/>
</dbReference>
<sequence length="268" mass="30732">MEPRLIRTKTYGNLTNQLTGTRETKIKRQRTKSMEFRWLPEIDIALDEPIDFSKRYNMEDEGREASCIVADNGIEISQGNHTLECDYHEEEDQQSSHCEKFQQLPPILITLDKETCSVPDMRTVGTDTEELDLQAQLRNNRMKHHIEAVQYRLEIAEAQALIFHLSEQMHLSTENKTGPDSNCGTTDPNLGRSNSPTNEKQAETDQPTNEQYLNYPALSRASKPDAPSDLNAMLISADDRWFITWTPPDLNEMTENKGIRIDGYRVSD</sequence>
<evidence type="ECO:0000313" key="3">
    <source>
        <dbReference type="Proteomes" id="UP000822476"/>
    </source>
</evidence>
<dbReference type="OrthoDB" id="6258007at2759"/>
<protein>
    <submittedName>
        <fullName evidence="2">Uncharacterized protein</fullName>
    </submittedName>
</protein>
<feature type="region of interest" description="Disordered" evidence="1">
    <location>
        <begin position="172"/>
        <end position="209"/>
    </location>
</feature>
<proteinExistence type="predicted"/>
<gene>
    <name evidence="2" type="ORF">EG68_09462</name>
</gene>
<reference evidence="2" key="1">
    <citation type="submission" date="2019-07" db="EMBL/GenBank/DDBJ databases">
        <title>Annotation for the trematode Paragonimus miyazaki's.</title>
        <authorList>
            <person name="Choi Y.-J."/>
        </authorList>
    </citation>
    <scope>NUCLEOTIDE SEQUENCE</scope>
    <source>
        <strain evidence="2">Japan</strain>
    </source>
</reference>
<dbReference type="EMBL" id="JTDE01005121">
    <property type="protein sequence ID" value="KAF7251357.1"/>
    <property type="molecule type" value="Genomic_DNA"/>
</dbReference>
<evidence type="ECO:0000313" key="2">
    <source>
        <dbReference type="EMBL" id="KAF7251357.1"/>
    </source>
</evidence>
<name>A0A8S9YI97_9TREM</name>
<dbReference type="AlphaFoldDB" id="A0A8S9YI97"/>
<evidence type="ECO:0000256" key="1">
    <source>
        <dbReference type="SAM" id="MobiDB-lite"/>
    </source>
</evidence>
<organism evidence="2 3">
    <name type="scientific">Paragonimus skrjabini miyazakii</name>
    <dbReference type="NCBI Taxonomy" id="59628"/>
    <lineage>
        <taxon>Eukaryota</taxon>
        <taxon>Metazoa</taxon>
        <taxon>Spiralia</taxon>
        <taxon>Lophotrochozoa</taxon>
        <taxon>Platyhelminthes</taxon>
        <taxon>Trematoda</taxon>
        <taxon>Digenea</taxon>
        <taxon>Plagiorchiida</taxon>
        <taxon>Troglotremata</taxon>
        <taxon>Troglotrematidae</taxon>
        <taxon>Paragonimus</taxon>
    </lineage>
</organism>
<accession>A0A8S9YI97</accession>
<keyword evidence="3" id="KW-1185">Reference proteome</keyword>
<comment type="caution">
    <text evidence="2">The sequence shown here is derived from an EMBL/GenBank/DDBJ whole genome shotgun (WGS) entry which is preliminary data.</text>
</comment>